<gene>
    <name evidence="2" type="ORF">SAMN05660835_01292</name>
</gene>
<organism evidence="2 3">
    <name type="scientific">Desulfurella multipotens</name>
    <dbReference type="NCBI Taxonomy" id="79269"/>
    <lineage>
        <taxon>Bacteria</taxon>
        <taxon>Pseudomonadati</taxon>
        <taxon>Campylobacterota</taxon>
        <taxon>Desulfurellia</taxon>
        <taxon>Desulfurellales</taxon>
        <taxon>Desulfurellaceae</taxon>
        <taxon>Desulfurella</taxon>
    </lineage>
</organism>
<name>A0A1G6P0A8_9BACT</name>
<evidence type="ECO:0000256" key="1">
    <source>
        <dbReference type="SAM" id="Phobius"/>
    </source>
</evidence>
<dbReference type="RefSeq" id="WP_092129033.1">
    <property type="nucleotide sequence ID" value="NZ_FMYU01000008.1"/>
</dbReference>
<keyword evidence="1" id="KW-0812">Transmembrane</keyword>
<sequence length="72" mass="8617">MKTYKRYHPLVWILTIIPILILSFGIPYYNRNDIVFGLNFMSFFLIVMDIITIILTFVAYKIEQKTSQRRGK</sequence>
<dbReference type="OrthoDB" id="9913087at2"/>
<evidence type="ECO:0000313" key="2">
    <source>
        <dbReference type="EMBL" id="SDC73720.1"/>
    </source>
</evidence>
<dbReference type="EMBL" id="FMYU01000008">
    <property type="protein sequence ID" value="SDC73720.1"/>
    <property type="molecule type" value="Genomic_DNA"/>
</dbReference>
<feature type="transmembrane region" description="Helical" evidence="1">
    <location>
        <begin position="7"/>
        <end position="28"/>
    </location>
</feature>
<dbReference type="AlphaFoldDB" id="A0A1G6P0A8"/>
<feature type="transmembrane region" description="Helical" evidence="1">
    <location>
        <begin position="34"/>
        <end position="60"/>
    </location>
</feature>
<reference evidence="3" key="1">
    <citation type="submission" date="2016-10" db="EMBL/GenBank/DDBJ databases">
        <authorList>
            <person name="Varghese N."/>
            <person name="Submissions S."/>
        </authorList>
    </citation>
    <scope>NUCLEOTIDE SEQUENCE [LARGE SCALE GENOMIC DNA]</scope>
    <source>
        <strain evidence="3">DSM 8415</strain>
    </source>
</reference>
<accession>A0A1G6P0A8</accession>
<protein>
    <submittedName>
        <fullName evidence="2">Uncharacterized protein</fullName>
    </submittedName>
</protein>
<proteinExistence type="predicted"/>
<dbReference type="Proteomes" id="UP000199411">
    <property type="component" value="Unassembled WGS sequence"/>
</dbReference>
<keyword evidence="1" id="KW-0472">Membrane</keyword>
<evidence type="ECO:0000313" key="3">
    <source>
        <dbReference type="Proteomes" id="UP000199411"/>
    </source>
</evidence>
<keyword evidence="1" id="KW-1133">Transmembrane helix</keyword>
<keyword evidence="3" id="KW-1185">Reference proteome</keyword>